<protein>
    <submittedName>
        <fullName evidence="1">DNRLRE domain-containing protein</fullName>
    </submittedName>
</protein>
<organism evidence="1 2">
    <name type="scientific">Solirubrobacter phytolaccae</name>
    <dbReference type="NCBI Taxonomy" id="1404360"/>
    <lineage>
        <taxon>Bacteria</taxon>
        <taxon>Bacillati</taxon>
        <taxon>Actinomycetota</taxon>
        <taxon>Thermoleophilia</taxon>
        <taxon>Solirubrobacterales</taxon>
        <taxon>Solirubrobacteraceae</taxon>
        <taxon>Solirubrobacter</taxon>
    </lineage>
</organism>
<sequence length="177" mass="18261">MSITADQWCTIDSPDSGGCEGAMVGTDGDPPGVEHRALLGFDIAAEVPSGSEIIDATLSFVAPDPGGDPFCVFCTITGGAIASAWDPAYVTWTERTSTQSWTSAGGDIGTAITLIDSFGNAVLDATDAVAEIVSGAEDNNGFLVKSDNEDFALAIDTWSLNGKPQLAITYEPPGPRL</sequence>
<accession>A0A9X3N8T0</accession>
<dbReference type="RefSeq" id="WP_270026269.1">
    <property type="nucleotide sequence ID" value="NZ_JAPDDP010000028.1"/>
</dbReference>
<reference evidence="1" key="1">
    <citation type="submission" date="2022-10" db="EMBL/GenBank/DDBJ databases">
        <title>The WGS of Solirubrobacter phytolaccae KCTC 29190.</title>
        <authorList>
            <person name="Jiang Z."/>
        </authorList>
    </citation>
    <scope>NUCLEOTIDE SEQUENCE</scope>
    <source>
        <strain evidence="1">KCTC 29190</strain>
    </source>
</reference>
<keyword evidence="2" id="KW-1185">Reference proteome</keyword>
<evidence type="ECO:0000313" key="2">
    <source>
        <dbReference type="Proteomes" id="UP001147653"/>
    </source>
</evidence>
<name>A0A9X3N8T0_9ACTN</name>
<dbReference type="Proteomes" id="UP001147653">
    <property type="component" value="Unassembled WGS sequence"/>
</dbReference>
<dbReference type="AlphaFoldDB" id="A0A9X3N8T0"/>
<dbReference type="NCBIfam" id="NF033679">
    <property type="entry name" value="DNRLRE_dom"/>
    <property type="match status" value="1"/>
</dbReference>
<comment type="caution">
    <text evidence="1">The sequence shown here is derived from an EMBL/GenBank/DDBJ whole genome shotgun (WGS) entry which is preliminary data.</text>
</comment>
<evidence type="ECO:0000313" key="1">
    <source>
        <dbReference type="EMBL" id="MDA0181913.1"/>
    </source>
</evidence>
<gene>
    <name evidence="1" type="ORF">OJ997_16540</name>
</gene>
<proteinExistence type="predicted"/>
<dbReference type="EMBL" id="JAPDDP010000028">
    <property type="protein sequence ID" value="MDA0181913.1"/>
    <property type="molecule type" value="Genomic_DNA"/>
</dbReference>